<dbReference type="VEuPathDB" id="MicrosporidiaDB:TUBRATIS_000750"/>
<evidence type="ECO:0000313" key="2">
    <source>
        <dbReference type="EMBL" id="RVD93394.1"/>
    </source>
</evidence>
<gene>
    <name evidence="2" type="ORF">TUBRATIS_000750</name>
</gene>
<keyword evidence="3" id="KW-1185">Reference proteome</keyword>
<feature type="region of interest" description="Disordered" evidence="1">
    <location>
        <begin position="245"/>
        <end position="271"/>
    </location>
</feature>
<proteinExistence type="predicted"/>
<evidence type="ECO:0000256" key="1">
    <source>
        <dbReference type="SAM" id="MobiDB-lite"/>
    </source>
</evidence>
<dbReference type="AlphaFoldDB" id="A0A437AQB6"/>
<reference evidence="2 3" key="1">
    <citation type="submission" date="2018-10" db="EMBL/GenBank/DDBJ databases">
        <title>Draft genome sequence of the microsporidian Tubulinosema ratisbonensis.</title>
        <authorList>
            <person name="Polonais V."/>
            <person name="Peyretaillade E."/>
            <person name="Niehus S."/>
            <person name="Wawrzyniak I."/>
            <person name="Franchet A."/>
            <person name="Gaspin C."/>
            <person name="Reichstadt M."/>
            <person name="Belser C."/>
            <person name="Labadie K."/>
            <person name="Delbac F."/>
            <person name="Ferrandon D."/>
        </authorList>
    </citation>
    <scope>NUCLEOTIDE SEQUENCE [LARGE SCALE GENOMIC DNA]</scope>
    <source>
        <strain evidence="2 3">Franzen</strain>
    </source>
</reference>
<dbReference type="Proteomes" id="UP000282876">
    <property type="component" value="Unassembled WGS sequence"/>
</dbReference>
<comment type="caution">
    <text evidence="2">The sequence shown here is derived from an EMBL/GenBank/DDBJ whole genome shotgun (WGS) entry which is preliminary data.</text>
</comment>
<evidence type="ECO:0000313" key="3">
    <source>
        <dbReference type="Proteomes" id="UP000282876"/>
    </source>
</evidence>
<name>A0A437AQB6_9MICR</name>
<protein>
    <submittedName>
        <fullName evidence="2">Uncharacterized protein</fullName>
    </submittedName>
</protein>
<accession>A0A437AQB6</accession>
<sequence length="669" mass="80039">MNYLFILIMKNMYLSASDNQVEQLMQLLRKYENDHLEPSTCTNKINSENFLDDQSINEDNQIEQYLLNFDQSFDMLIENDEIFSTINDKTNSDKGNIPLSLDTNKENIIEACKTKDVDFNLCDTNILTLNIEEDCDYKFNKMIYDKEIPSLLMTEDDGSFINQKINTSLEKSNFLDTEKLKEAQNKIVNFSAVLDTEYNSNLDILNKKNSHLSQEFINKKIFSIREDAEEENKITTNFEIKEQNNTKTKRKGEAIQNKKTKKRKLEENAAESNKKHNFSLKDLQYNEEKTFLNGVRLNKKKKVNLNLYTEIDIINLVNDLENVFPIRFNKIYHHLTSLNFPIKEFILSKNTTNEECNVLFNFFNRYIFNLKLRKTFLKKQGKLRFKFKAPENFNNKMHMIVLEFDKIMKKYTKQVRKVCTKSITKYFKELEYKFFSKNNQILKEKTIFFFETFLTHPRTKILADLFPEIYIFIDVLKKRPVFKFLYKKIHLFLSLLGFKAYLLTENLRHVFDSNSVNPFFVFTDSNFINFYIFEIRCFLCFFGFNFVYDRIINKFLLYKTFISFLRISNIDEFKNAKFDDYISFDEFKNSENCNRIIIEKDRKIIKGKGESKYFKIRSLFNTIFDNYLIHQSETENLGNMFNLHYENVEFDEKVKEITLSIKNYLDQIN</sequence>
<organism evidence="2 3">
    <name type="scientific">Tubulinosema ratisbonensis</name>
    <dbReference type="NCBI Taxonomy" id="291195"/>
    <lineage>
        <taxon>Eukaryota</taxon>
        <taxon>Fungi</taxon>
        <taxon>Fungi incertae sedis</taxon>
        <taxon>Microsporidia</taxon>
        <taxon>Tubulinosematoidea</taxon>
        <taxon>Tubulinosematidae</taxon>
        <taxon>Tubulinosema</taxon>
    </lineage>
</organism>
<dbReference type="EMBL" id="RCSS01000020">
    <property type="protein sequence ID" value="RVD93394.1"/>
    <property type="molecule type" value="Genomic_DNA"/>
</dbReference>